<evidence type="ECO:0000313" key="9">
    <source>
        <dbReference type="EMBL" id="MFB9208533.1"/>
    </source>
</evidence>
<comment type="subcellular location">
    <subcellularLocation>
        <location evidence="1">Cell membrane</location>
        <topology evidence="1">Multi-pass membrane protein</topology>
    </subcellularLocation>
</comment>
<dbReference type="InterPro" id="IPR003439">
    <property type="entry name" value="ABC_transporter-like_ATP-bd"/>
</dbReference>
<sequence>MRPGDGSPARTLGQAVALAWEAGRWYVVLQAVLTAATGVAPVLTAWYTKLVLDEVAGRGSAALAPYVDALLALAAVAGTGPYVMTFAGAEFERRVGLLVRDRLYTAVNALPGLARLEEPAFQDRLHLAERAGSAGPGRVVTSALGLAQAVLTTAGFLVTLAGVSPAVAVLVAVAALPLLRVHLRLGREQAEVIRTTGHGQRRELFFARLLSMPHAAKEIRLFGLGDFFRGRMLAELRAVDAERRRVAVRQLRGQGGQALLAAAIWGAGLVWIVAEAVAGRASVGDLSVFVAAVAGTQGGLAAGVRNLAAAHEALLLFGHYRAVLDTAPDLAPRTPSGRGAASPGPVSRGIEVRDVWFRYGPDRPWVLRGVDLDIPSGRSLALVGLNGAGKSTLVKLLCRFYDPERGAILWDGVDLRELDPAALRERLGAVFQDFAAYDLSAAENIAVGDLTAGRARVEAAAVRAGADAIVRALPRGYDTLLTKLFSDDEQSGVTLSGGQWQRIALARGLLRDRPELMILDEPNAGLDPAAEHEVHTVLREHRAGRTTLLISHRLSTVRDADTIAVLADGRIAERGGHEELVRAGGRYAELFATQARGYAPAGVR</sequence>
<keyword evidence="4 9" id="KW-0067">ATP-binding</keyword>
<dbReference type="Gene3D" id="1.20.1560.10">
    <property type="entry name" value="ABC transporter type 1, transmembrane domain"/>
    <property type="match status" value="1"/>
</dbReference>
<dbReference type="EMBL" id="JBHMEI010000078">
    <property type="protein sequence ID" value="MFB9208533.1"/>
    <property type="molecule type" value="Genomic_DNA"/>
</dbReference>
<feature type="domain" description="ABC transporter" evidence="8">
    <location>
        <begin position="350"/>
        <end position="593"/>
    </location>
</feature>
<evidence type="ECO:0000256" key="3">
    <source>
        <dbReference type="ARBA" id="ARBA00022741"/>
    </source>
</evidence>
<evidence type="ECO:0000259" key="8">
    <source>
        <dbReference type="PROSITE" id="PS50893"/>
    </source>
</evidence>
<keyword evidence="6 7" id="KW-0472">Membrane</keyword>
<evidence type="ECO:0000256" key="1">
    <source>
        <dbReference type="ARBA" id="ARBA00004651"/>
    </source>
</evidence>
<gene>
    <name evidence="9" type="ORF">ACFFV7_45640</name>
</gene>
<dbReference type="PROSITE" id="PS50893">
    <property type="entry name" value="ABC_TRANSPORTER_2"/>
    <property type="match status" value="1"/>
</dbReference>
<dbReference type="SUPFAM" id="SSF52540">
    <property type="entry name" value="P-loop containing nucleoside triphosphate hydrolases"/>
    <property type="match status" value="1"/>
</dbReference>
<dbReference type="Gene3D" id="3.40.50.300">
    <property type="entry name" value="P-loop containing nucleotide triphosphate hydrolases"/>
    <property type="match status" value="1"/>
</dbReference>
<dbReference type="SUPFAM" id="SSF90123">
    <property type="entry name" value="ABC transporter transmembrane region"/>
    <property type="match status" value="1"/>
</dbReference>
<keyword evidence="3" id="KW-0547">Nucleotide-binding</keyword>
<evidence type="ECO:0000313" key="10">
    <source>
        <dbReference type="Proteomes" id="UP001589647"/>
    </source>
</evidence>
<dbReference type="InterPro" id="IPR036640">
    <property type="entry name" value="ABC1_TM_sf"/>
</dbReference>
<dbReference type="RefSeq" id="WP_189647582.1">
    <property type="nucleotide sequence ID" value="NZ_BMRC01000005.1"/>
</dbReference>
<feature type="transmembrane region" description="Helical" evidence="7">
    <location>
        <begin position="69"/>
        <end position="89"/>
    </location>
</feature>
<keyword evidence="10" id="KW-1185">Reference proteome</keyword>
<feature type="transmembrane region" description="Helical" evidence="7">
    <location>
        <begin position="25"/>
        <end position="48"/>
    </location>
</feature>
<organism evidence="9 10">
    <name type="scientific">Nonomuraea spiralis</name>
    <dbReference type="NCBI Taxonomy" id="46182"/>
    <lineage>
        <taxon>Bacteria</taxon>
        <taxon>Bacillati</taxon>
        <taxon>Actinomycetota</taxon>
        <taxon>Actinomycetes</taxon>
        <taxon>Streptosporangiales</taxon>
        <taxon>Streptosporangiaceae</taxon>
        <taxon>Nonomuraea</taxon>
    </lineage>
</organism>
<dbReference type="Pfam" id="PF00005">
    <property type="entry name" value="ABC_tran"/>
    <property type="match status" value="1"/>
</dbReference>
<dbReference type="InterPro" id="IPR017871">
    <property type="entry name" value="ABC_transporter-like_CS"/>
</dbReference>
<dbReference type="PANTHER" id="PTHR24221">
    <property type="entry name" value="ATP-BINDING CASSETTE SUB-FAMILY B"/>
    <property type="match status" value="1"/>
</dbReference>
<keyword evidence="2 7" id="KW-0812">Transmembrane</keyword>
<comment type="caution">
    <text evidence="9">The sequence shown here is derived from an EMBL/GenBank/DDBJ whole genome shotgun (WGS) entry which is preliminary data.</text>
</comment>
<dbReference type="GO" id="GO:0005524">
    <property type="term" value="F:ATP binding"/>
    <property type="evidence" value="ECO:0007669"/>
    <property type="project" value="UniProtKB-KW"/>
</dbReference>
<accession>A0ABV5IWX0</accession>
<dbReference type="Proteomes" id="UP001589647">
    <property type="component" value="Unassembled WGS sequence"/>
</dbReference>
<dbReference type="PROSITE" id="PS00211">
    <property type="entry name" value="ABC_TRANSPORTER_1"/>
    <property type="match status" value="1"/>
</dbReference>
<evidence type="ECO:0000256" key="2">
    <source>
        <dbReference type="ARBA" id="ARBA00022692"/>
    </source>
</evidence>
<name>A0ABV5IWX0_9ACTN</name>
<keyword evidence="5 7" id="KW-1133">Transmembrane helix</keyword>
<proteinExistence type="predicted"/>
<dbReference type="SMART" id="SM00382">
    <property type="entry name" value="AAA"/>
    <property type="match status" value="1"/>
</dbReference>
<evidence type="ECO:0000256" key="7">
    <source>
        <dbReference type="SAM" id="Phobius"/>
    </source>
</evidence>
<dbReference type="InterPro" id="IPR039421">
    <property type="entry name" value="Type_1_exporter"/>
</dbReference>
<evidence type="ECO:0000256" key="6">
    <source>
        <dbReference type="ARBA" id="ARBA00023136"/>
    </source>
</evidence>
<dbReference type="InterPro" id="IPR027417">
    <property type="entry name" value="P-loop_NTPase"/>
</dbReference>
<evidence type="ECO:0000256" key="4">
    <source>
        <dbReference type="ARBA" id="ARBA00022840"/>
    </source>
</evidence>
<evidence type="ECO:0000256" key="5">
    <source>
        <dbReference type="ARBA" id="ARBA00022989"/>
    </source>
</evidence>
<feature type="transmembrane region" description="Helical" evidence="7">
    <location>
        <begin position="154"/>
        <end position="179"/>
    </location>
</feature>
<protein>
    <submittedName>
        <fullName evidence="9">ABC transporter ATP-binding protein</fullName>
    </submittedName>
</protein>
<reference evidence="9 10" key="1">
    <citation type="submission" date="2024-09" db="EMBL/GenBank/DDBJ databases">
        <authorList>
            <person name="Sun Q."/>
            <person name="Mori K."/>
        </authorList>
    </citation>
    <scope>NUCLEOTIDE SEQUENCE [LARGE SCALE GENOMIC DNA]</scope>
    <source>
        <strain evidence="9 10">CCM 3426</strain>
    </source>
</reference>
<dbReference type="InterPro" id="IPR003593">
    <property type="entry name" value="AAA+_ATPase"/>
</dbReference>
<dbReference type="PANTHER" id="PTHR24221:SF654">
    <property type="entry name" value="ATP-BINDING CASSETTE SUB-FAMILY B MEMBER 6"/>
    <property type="match status" value="1"/>
</dbReference>